<comment type="cofactor">
    <cofactor evidence="1">
        <name>Mg(2+)</name>
        <dbReference type="ChEBI" id="CHEBI:18420"/>
    </cofactor>
</comment>
<dbReference type="SUPFAM" id="SSF56784">
    <property type="entry name" value="HAD-like"/>
    <property type="match status" value="1"/>
</dbReference>
<dbReference type="InterPro" id="IPR023214">
    <property type="entry name" value="HAD_sf"/>
</dbReference>
<dbReference type="InterPro" id="IPR041492">
    <property type="entry name" value="HAD_2"/>
</dbReference>
<comment type="caution">
    <text evidence="5">The sequence shown here is derived from an EMBL/GenBank/DDBJ whole genome shotgun (WGS) entry which is preliminary data.</text>
</comment>
<dbReference type="PRINTS" id="PR00413">
    <property type="entry name" value="HADHALOGNASE"/>
</dbReference>
<dbReference type="NCBIfam" id="TIGR01549">
    <property type="entry name" value="HAD-SF-IA-v1"/>
    <property type="match status" value="1"/>
</dbReference>
<dbReference type="InterPro" id="IPR036412">
    <property type="entry name" value="HAD-like_sf"/>
</dbReference>
<dbReference type="EMBL" id="ADZX01000370">
    <property type="protein sequence ID" value="EFK97002.1"/>
    <property type="molecule type" value="Genomic_DNA"/>
</dbReference>
<dbReference type="GO" id="GO:0003824">
    <property type="term" value="F:catalytic activity"/>
    <property type="evidence" value="ECO:0007669"/>
    <property type="project" value="UniProtKB-ARBA"/>
</dbReference>
<dbReference type="InterPro" id="IPR006439">
    <property type="entry name" value="HAD-SF_hydro_IA"/>
</dbReference>
<dbReference type="GO" id="GO:0046872">
    <property type="term" value="F:metal ion binding"/>
    <property type="evidence" value="ECO:0007669"/>
    <property type="project" value="UniProtKB-KW"/>
</dbReference>
<dbReference type="SFLD" id="SFLDG01129">
    <property type="entry name" value="C1.5:_HAD__Beta-PGM__Phosphata"/>
    <property type="match status" value="1"/>
</dbReference>
<dbReference type="SFLD" id="SFLDS00003">
    <property type="entry name" value="Haloacid_Dehalogenase"/>
    <property type="match status" value="1"/>
</dbReference>
<keyword evidence="3" id="KW-0460">Magnesium</keyword>
<dbReference type="AlphaFoldDB" id="D9PHG7"/>
<evidence type="ECO:0000256" key="3">
    <source>
        <dbReference type="ARBA" id="ARBA00022842"/>
    </source>
</evidence>
<keyword evidence="4" id="KW-0119">Carbohydrate metabolism</keyword>
<dbReference type="PANTHER" id="PTHR46193">
    <property type="entry name" value="6-PHOSPHOGLUCONATE PHOSPHATASE"/>
    <property type="match status" value="1"/>
</dbReference>
<reference evidence="5" key="2">
    <citation type="journal article" date="2011" name="Microb. Ecol.">
        <title>Taxonomic and Functional Metagenomic Profiling of the Microbial Community in the Anoxic Sediment of a Sub-saline Shallow Lake (Laguna de Carrizo, Central Spain).</title>
        <authorList>
            <person name="Ferrer M."/>
            <person name="Guazzaroni M.E."/>
            <person name="Richter M."/>
            <person name="Garcia-Salamanca A."/>
            <person name="Yarza P."/>
            <person name="Suarez-Suarez A."/>
            <person name="Solano J."/>
            <person name="Alcaide M."/>
            <person name="van Dillewijn P."/>
            <person name="Molina-Henares M.A."/>
            <person name="Lopez-Cortes N."/>
            <person name="Al-Ramahi Y."/>
            <person name="Guerrero C."/>
            <person name="Acosta A."/>
            <person name="de Eugenio L.I."/>
            <person name="Martinez V."/>
            <person name="Marques S."/>
            <person name="Rojo F."/>
            <person name="Santero E."/>
            <person name="Genilloud O."/>
            <person name="Perez-Perez J."/>
            <person name="Rossello-Mora R."/>
            <person name="Ramos J.L."/>
        </authorList>
    </citation>
    <scope>NUCLEOTIDE SEQUENCE</scope>
</reference>
<gene>
    <name evidence="5" type="ORF">LDC_0967</name>
</gene>
<protein>
    <submittedName>
        <fullName evidence="5">Haloacid dehalogenase</fullName>
    </submittedName>
</protein>
<accession>D9PHG7</accession>
<evidence type="ECO:0000313" key="5">
    <source>
        <dbReference type="EMBL" id="EFK97002.1"/>
    </source>
</evidence>
<evidence type="ECO:0000256" key="1">
    <source>
        <dbReference type="ARBA" id="ARBA00001946"/>
    </source>
</evidence>
<reference evidence="5" key="1">
    <citation type="submission" date="2010-07" db="EMBL/GenBank/DDBJ databases">
        <authorList>
            <consortium name="CONSOLIDER consortium CSD2007-00005"/>
            <person name="Guazzaroni M.-E."/>
            <person name="Richter M."/>
            <person name="Garcia-Salamanca A."/>
            <person name="Yarza P."/>
            <person name="Ferrer M."/>
        </authorList>
    </citation>
    <scope>NUCLEOTIDE SEQUENCE</scope>
</reference>
<dbReference type="InterPro" id="IPR023198">
    <property type="entry name" value="PGP-like_dom2"/>
</dbReference>
<dbReference type="Gene3D" id="3.40.50.1000">
    <property type="entry name" value="HAD superfamily/HAD-like"/>
    <property type="match status" value="1"/>
</dbReference>
<dbReference type="SFLD" id="SFLDG01135">
    <property type="entry name" value="C1.5.6:_HAD__Beta-PGM__Phospha"/>
    <property type="match status" value="1"/>
</dbReference>
<name>D9PHG7_9ZZZZ</name>
<evidence type="ECO:0000256" key="4">
    <source>
        <dbReference type="ARBA" id="ARBA00023277"/>
    </source>
</evidence>
<dbReference type="Pfam" id="PF13419">
    <property type="entry name" value="HAD_2"/>
    <property type="match status" value="1"/>
</dbReference>
<evidence type="ECO:0000256" key="2">
    <source>
        <dbReference type="ARBA" id="ARBA00022723"/>
    </source>
</evidence>
<dbReference type="InterPro" id="IPR051600">
    <property type="entry name" value="Beta-PGM-like"/>
</dbReference>
<proteinExistence type="predicted"/>
<organism evidence="5">
    <name type="scientific">sediment metagenome</name>
    <dbReference type="NCBI Taxonomy" id="749907"/>
    <lineage>
        <taxon>unclassified sequences</taxon>
        <taxon>metagenomes</taxon>
        <taxon>ecological metagenomes</taxon>
    </lineage>
</organism>
<dbReference type="PANTHER" id="PTHR46193:SF18">
    <property type="entry name" value="HEXITOL PHOSPHATASE B"/>
    <property type="match status" value="1"/>
</dbReference>
<dbReference type="NCBIfam" id="TIGR01509">
    <property type="entry name" value="HAD-SF-IA-v3"/>
    <property type="match status" value="1"/>
</dbReference>
<dbReference type="Gene3D" id="1.10.150.240">
    <property type="entry name" value="Putative phosphatase, domain 2"/>
    <property type="match status" value="1"/>
</dbReference>
<sequence>MKQCVIFDMDGVIIDSEPIHKASEKAIFRLLKISLTEEEHNAFVGTTDETMWISLVESFNLTVNVDEIIQLKKSLYFESLKQNENIQPICFIPKLIAGLHKKGFSLVLASSAPREQIDFILDAFNLKLYFQSIISGEDVKNGKPNPEIFIKAAEAVGIKPGKCIVIEDSLNGIIAAKKADMKCIGYYNPHSGNQNLSQADMIITSFDQISVKSIKKLISVS</sequence>
<keyword evidence="2" id="KW-0479">Metal-binding</keyword>